<protein>
    <submittedName>
        <fullName evidence="1">Uncharacterized protein</fullName>
    </submittedName>
</protein>
<keyword evidence="2" id="KW-1185">Reference proteome</keyword>
<sequence>MSHQTENRHISNKGILKEFKSTDYIYHHGKIDCGFPYFQQPIPTRDCKTRPQIKKILPARTLVFTSLKHICKL</sequence>
<gene>
    <name evidence="1" type="ORF">CSC3H3_03030</name>
</gene>
<name>A0ABM6Q5N0_9PROT</name>
<organism evidence="1 2">
    <name type="scientific">Thalassospira marina</name>
    <dbReference type="NCBI Taxonomy" id="2048283"/>
    <lineage>
        <taxon>Bacteria</taxon>
        <taxon>Pseudomonadati</taxon>
        <taxon>Pseudomonadota</taxon>
        <taxon>Alphaproteobacteria</taxon>
        <taxon>Rhodospirillales</taxon>
        <taxon>Thalassospiraceae</taxon>
        <taxon>Thalassospira</taxon>
    </lineage>
</organism>
<evidence type="ECO:0000313" key="1">
    <source>
        <dbReference type="EMBL" id="AUG51800.1"/>
    </source>
</evidence>
<accession>A0ABM6Q5N0</accession>
<reference evidence="1 2" key="1">
    <citation type="submission" date="2017-10" db="EMBL/GenBank/DDBJ databases">
        <title>Biodiversity and function of Thalassospira species in the particle-attached aromatic-hydrocarbon-degrading consortia from the surface seawater of the China South Sea.</title>
        <authorList>
            <person name="Dong C."/>
            <person name="Liu R."/>
            <person name="Shao Z."/>
        </authorList>
    </citation>
    <scope>NUCLEOTIDE SEQUENCE [LARGE SCALE GENOMIC DNA]</scope>
    <source>
        <strain evidence="1 2">CSC3H3</strain>
    </source>
</reference>
<dbReference type="EMBL" id="CP024199">
    <property type="protein sequence ID" value="AUG51800.1"/>
    <property type="molecule type" value="Genomic_DNA"/>
</dbReference>
<evidence type="ECO:0000313" key="2">
    <source>
        <dbReference type="Proteomes" id="UP000233458"/>
    </source>
</evidence>
<proteinExistence type="predicted"/>
<dbReference type="Proteomes" id="UP000233458">
    <property type="component" value="Chromosome"/>
</dbReference>